<gene>
    <name evidence="8" type="ordered locus">Dvul_2012</name>
</gene>
<dbReference type="Pfam" id="PF00072">
    <property type="entry name" value="Response_reg"/>
    <property type="match status" value="1"/>
</dbReference>
<dbReference type="GO" id="GO:0000976">
    <property type="term" value="F:transcription cis-regulatory region binding"/>
    <property type="evidence" value="ECO:0007669"/>
    <property type="project" value="TreeGrafter"/>
</dbReference>
<dbReference type="RefSeq" id="WP_010938275.1">
    <property type="nucleotide sequence ID" value="NC_008751.1"/>
</dbReference>
<evidence type="ECO:0000256" key="1">
    <source>
        <dbReference type="ARBA" id="ARBA00022553"/>
    </source>
</evidence>
<evidence type="ECO:0000259" key="7">
    <source>
        <dbReference type="PROSITE" id="PS50110"/>
    </source>
</evidence>
<dbReference type="GO" id="GO:0032993">
    <property type="term" value="C:protein-DNA complex"/>
    <property type="evidence" value="ECO:0007669"/>
    <property type="project" value="TreeGrafter"/>
</dbReference>
<dbReference type="Gene3D" id="1.25.40.10">
    <property type="entry name" value="Tetratricopeptide repeat domain"/>
    <property type="match status" value="1"/>
</dbReference>
<evidence type="ECO:0000256" key="6">
    <source>
        <dbReference type="PROSITE-ProRule" id="PRU00169"/>
    </source>
</evidence>
<dbReference type="Proteomes" id="UP000009173">
    <property type="component" value="Chromosome"/>
</dbReference>
<dbReference type="SMART" id="SM00448">
    <property type="entry name" value="REC"/>
    <property type="match status" value="1"/>
</dbReference>
<dbReference type="SUPFAM" id="SSF48452">
    <property type="entry name" value="TPR-like"/>
    <property type="match status" value="1"/>
</dbReference>
<keyword evidence="4" id="KW-0238">DNA-binding</keyword>
<evidence type="ECO:0000256" key="3">
    <source>
        <dbReference type="ARBA" id="ARBA00023015"/>
    </source>
</evidence>
<dbReference type="SUPFAM" id="SSF52172">
    <property type="entry name" value="CheY-like"/>
    <property type="match status" value="1"/>
</dbReference>
<dbReference type="PROSITE" id="PS50110">
    <property type="entry name" value="RESPONSE_REGULATORY"/>
    <property type="match status" value="1"/>
</dbReference>
<dbReference type="InterPro" id="IPR001789">
    <property type="entry name" value="Sig_transdc_resp-reg_receiver"/>
</dbReference>
<evidence type="ECO:0000313" key="9">
    <source>
        <dbReference type="Proteomes" id="UP000009173"/>
    </source>
</evidence>
<evidence type="ECO:0000313" key="8">
    <source>
        <dbReference type="EMBL" id="ABM29028.1"/>
    </source>
</evidence>
<accession>A0A0H3A9P5</accession>
<dbReference type="PANTHER" id="PTHR48111:SF1">
    <property type="entry name" value="TWO-COMPONENT RESPONSE REGULATOR ORR33"/>
    <property type="match status" value="1"/>
</dbReference>
<dbReference type="GO" id="GO:0006355">
    <property type="term" value="P:regulation of DNA-templated transcription"/>
    <property type="evidence" value="ECO:0007669"/>
    <property type="project" value="TreeGrafter"/>
</dbReference>
<dbReference type="InterPro" id="IPR011006">
    <property type="entry name" value="CheY-like_superfamily"/>
</dbReference>
<protein>
    <submittedName>
        <fullName evidence="8">Response regulator receiver protein</fullName>
    </submittedName>
</protein>
<keyword evidence="1 6" id="KW-0597">Phosphoprotein</keyword>
<dbReference type="InterPro" id="IPR011990">
    <property type="entry name" value="TPR-like_helical_dom_sf"/>
</dbReference>
<feature type="modified residue" description="4-aspartylphosphate" evidence="6">
    <location>
        <position position="70"/>
    </location>
</feature>
<evidence type="ECO:0000256" key="2">
    <source>
        <dbReference type="ARBA" id="ARBA00023012"/>
    </source>
</evidence>
<dbReference type="CDD" id="cd00156">
    <property type="entry name" value="REC"/>
    <property type="match status" value="1"/>
</dbReference>
<dbReference type="GO" id="GO:0005829">
    <property type="term" value="C:cytosol"/>
    <property type="evidence" value="ECO:0007669"/>
    <property type="project" value="TreeGrafter"/>
</dbReference>
<sequence length="387" mass="42114">MTTHTHTFTSALIMTRREACAAVDRQCLRAAGIQHIRVLTSGRDAARWLIAPAKPRQPHTPPRPDVIVCDARLADMSGLDFIRLIRQHRRLAWIPVVFITPSPTEDAVLEAVGAGCSAVVARPYPLEVLHRQLRRAAASIAPGNALRTAARTGVQLLGDAEFEAAIAALDDAVGLSEVQAVEAYRHAMRHLIDREWDKAIAGFNRALRHNEIKGDAQLGLSAAWRGKGDLVRSRAYLRAASQTFARAAQWQRARQTLADLMREAPESGNALFEEASRLIRAGDFDSAAHALLMGRGIGEDTQMFRHVARASQFTPAPQRAIAGVCKALARSGATDIAKDLHRRLGGIPEATAAPEADAGSSFLARFPLLHDVLAVARYTLRVWRSAA</sequence>
<dbReference type="PANTHER" id="PTHR48111">
    <property type="entry name" value="REGULATOR OF RPOS"/>
    <property type="match status" value="1"/>
</dbReference>
<proteinExistence type="predicted"/>
<dbReference type="HOGENOM" id="CLU_713167_0_0_7"/>
<dbReference type="KEGG" id="dvl:Dvul_2012"/>
<evidence type="ECO:0000256" key="4">
    <source>
        <dbReference type="ARBA" id="ARBA00023125"/>
    </source>
</evidence>
<keyword evidence="5" id="KW-0804">Transcription</keyword>
<reference evidence="9" key="1">
    <citation type="journal article" date="2009" name="Environ. Microbiol.">
        <title>Contribution of mobile genetic elements to Desulfovibrio vulgaris genome plasticity.</title>
        <authorList>
            <person name="Walker C.B."/>
            <person name="Stolyar S."/>
            <person name="Chivian D."/>
            <person name="Pinel N."/>
            <person name="Gabster J.A."/>
            <person name="Dehal P.S."/>
            <person name="He Z."/>
            <person name="Yang Z.K."/>
            <person name="Yen H.C."/>
            <person name="Zhou J."/>
            <person name="Wall J.D."/>
            <person name="Hazen T.C."/>
            <person name="Arkin A.P."/>
            <person name="Stahl D.A."/>
        </authorList>
    </citation>
    <scope>NUCLEOTIDE SEQUENCE [LARGE SCALE GENOMIC DNA]</scope>
    <source>
        <strain evidence="9">DP4</strain>
    </source>
</reference>
<dbReference type="SMR" id="A0A0H3A9P5"/>
<keyword evidence="3" id="KW-0805">Transcription regulation</keyword>
<evidence type="ECO:0000256" key="5">
    <source>
        <dbReference type="ARBA" id="ARBA00023163"/>
    </source>
</evidence>
<dbReference type="InterPro" id="IPR039420">
    <property type="entry name" value="WalR-like"/>
</dbReference>
<dbReference type="AlphaFoldDB" id="A0A0H3A9P5"/>
<dbReference type="Gene3D" id="3.40.50.2300">
    <property type="match status" value="1"/>
</dbReference>
<dbReference type="EMBL" id="CP000527">
    <property type="protein sequence ID" value="ABM29028.1"/>
    <property type="molecule type" value="Genomic_DNA"/>
</dbReference>
<organism evidence="8 9">
    <name type="scientific">Nitratidesulfovibrio vulgaris (strain DP4)</name>
    <name type="common">Desulfovibrio vulgaris</name>
    <dbReference type="NCBI Taxonomy" id="391774"/>
    <lineage>
        <taxon>Bacteria</taxon>
        <taxon>Pseudomonadati</taxon>
        <taxon>Thermodesulfobacteriota</taxon>
        <taxon>Desulfovibrionia</taxon>
        <taxon>Desulfovibrionales</taxon>
        <taxon>Desulfovibrionaceae</taxon>
        <taxon>Nitratidesulfovibrio</taxon>
    </lineage>
</organism>
<keyword evidence="2" id="KW-0902">Two-component regulatory system</keyword>
<name>A0A0H3A9P5_NITV4</name>
<feature type="domain" description="Response regulatory" evidence="7">
    <location>
        <begin position="10"/>
        <end position="137"/>
    </location>
</feature>
<dbReference type="GO" id="GO:0000156">
    <property type="term" value="F:phosphorelay response regulator activity"/>
    <property type="evidence" value="ECO:0007669"/>
    <property type="project" value="TreeGrafter"/>
</dbReference>